<evidence type="ECO:0000313" key="3">
    <source>
        <dbReference type="Proteomes" id="UP000263012"/>
    </source>
</evidence>
<gene>
    <name evidence="2" type="ORF">AArcSl_2270</name>
</gene>
<organism evidence="2 3">
    <name type="scientific">Halalkaliarchaeum desulfuricum</name>
    <dbReference type="NCBI Taxonomy" id="2055893"/>
    <lineage>
        <taxon>Archaea</taxon>
        <taxon>Methanobacteriati</taxon>
        <taxon>Methanobacteriota</taxon>
        <taxon>Stenosarchaea group</taxon>
        <taxon>Halobacteria</taxon>
        <taxon>Halobacteriales</taxon>
        <taxon>Haloferacaceae</taxon>
        <taxon>Halalkaliarchaeum</taxon>
    </lineage>
</organism>
<accession>A0A343TLC2</accession>
<name>A0A343TLC2_9EURY</name>
<feature type="transmembrane region" description="Helical" evidence="1">
    <location>
        <begin position="56"/>
        <end position="77"/>
    </location>
</feature>
<dbReference type="GO" id="GO:0006355">
    <property type="term" value="P:regulation of DNA-templated transcription"/>
    <property type="evidence" value="ECO:0007669"/>
    <property type="project" value="InterPro"/>
</dbReference>
<dbReference type="Proteomes" id="UP000263012">
    <property type="component" value="Chromosome"/>
</dbReference>
<proteinExistence type="predicted"/>
<feature type="transmembrane region" description="Helical" evidence="1">
    <location>
        <begin position="83"/>
        <end position="101"/>
    </location>
</feature>
<dbReference type="KEGG" id="hdf:AArcSl_2270"/>
<dbReference type="Gene3D" id="1.10.1220.10">
    <property type="entry name" value="Met repressor-like"/>
    <property type="match status" value="1"/>
</dbReference>
<evidence type="ECO:0000256" key="1">
    <source>
        <dbReference type="SAM" id="Phobius"/>
    </source>
</evidence>
<dbReference type="EMBL" id="CP025066">
    <property type="protein sequence ID" value="AUX09894.1"/>
    <property type="molecule type" value="Genomic_DNA"/>
</dbReference>
<sequence length="104" mass="11535">MEPTDVEGTVDRELELEFSESTLEEIDAYASHAGVSRSDTVRRIVRKHFEQTERRTIRLTAFTAGLAWVAAIGLFGATNVASIVGAIYIVVTLFWASYPLVRST</sequence>
<reference evidence="3" key="1">
    <citation type="submission" date="2017-11" db="EMBL/GenBank/DDBJ databases">
        <title>Phenotypic and genomic properties of facultatively anaerobic sulfur-reducing natronoarchaea from hypersaline soda lakes.</title>
        <authorList>
            <person name="Sorokin D.Y."/>
            <person name="Kublanov I.V."/>
            <person name="Roman P."/>
            <person name="Sinninghe Damste J.S."/>
            <person name="Golyshin P.N."/>
            <person name="Rojo D."/>
            <person name="Ciordia S."/>
            <person name="Mena M.D.C."/>
            <person name="Ferrer M."/>
            <person name="Messina E."/>
            <person name="Smedile F."/>
            <person name="La Spada G."/>
            <person name="La Cono V."/>
            <person name="Yakimov M.M."/>
        </authorList>
    </citation>
    <scope>NUCLEOTIDE SEQUENCE [LARGE SCALE GENOMIC DNA]</scope>
    <source>
        <strain evidence="3">AArc-Sl</strain>
    </source>
</reference>
<evidence type="ECO:0000313" key="2">
    <source>
        <dbReference type="EMBL" id="AUX09894.1"/>
    </source>
</evidence>
<keyword evidence="1" id="KW-0812">Transmembrane</keyword>
<dbReference type="AlphaFoldDB" id="A0A343TLC2"/>
<keyword evidence="3" id="KW-1185">Reference proteome</keyword>
<keyword evidence="1" id="KW-0472">Membrane</keyword>
<keyword evidence="1" id="KW-1133">Transmembrane helix</keyword>
<protein>
    <submittedName>
        <fullName evidence="2">Uncharacterized protein</fullName>
    </submittedName>
</protein>
<dbReference type="InterPro" id="IPR013321">
    <property type="entry name" value="Arc_rbn_hlx_hlx"/>
</dbReference>